<dbReference type="Pfam" id="PF04397">
    <property type="entry name" value="LytTR"/>
    <property type="match status" value="1"/>
</dbReference>
<evidence type="ECO:0000313" key="3">
    <source>
        <dbReference type="EMBL" id="MFC3711070.1"/>
    </source>
</evidence>
<dbReference type="PROSITE" id="PS50930">
    <property type="entry name" value="HTH_LYTTR"/>
    <property type="match status" value="1"/>
</dbReference>
<evidence type="ECO:0000313" key="4">
    <source>
        <dbReference type="Proteomes" id="UP001595615"/>
    </source>
</evidence>
<dbReference type="Proteomes" id="UP001595615">
    <property type="component" value="Unassembled WGS sequence"/>
</dbReference>
<proteinExistence type="predicted"/>
<feature type="transmembrane region" description="Helical" evidence="1">
    <location>
        <begin position="56"/>
        <end position="77"/>
    </location>
</feature>
<gene>
    <name evidence="3" type="ORF">ACFOMD_00715</name>
</gene>
<name>A0ABV7X4I3_9SPHN</name>
<keyword evidence="3" id="KW-0238">DNA-binding</keyword>
<dbReference type="PANTHER" id="PTHR37299:SF1">
    <property type="entry name" value="STAGE 0 SPORULATION PROTEIN A HOMOLOG"/>
    <property type="match status" value="1"/>
</dbReference>
<feature type="domain" description="HTH LytTR-type" evidence="2">
    <location>
        <begin position="166"/>
        <end position="269"/>
    </location>
</feature>
<evidence type="ECO:0000256" key="1">
    <source>
        <dbReference type="SAM" id="Phobius"/>
    </source>
</evidence>
<dbReference type="GO" id="GO:0003677">
    <property type="term" value="F:DNA binding"/>
    <property type="evidence" value="ECO:0007669"/>
    <property type="project" value="UniProtKB-KW"/>
</dbReference>
<dbReference type="RefSeq" id="WP_380855278.1">
    <property type="nucleotide sequence ID" value="NZ_JBHRXV010000001.1"/>
</dbReference>
<dbReference type="InterPro" id="IPR046947">
    <property type="entry name" value="LytR-like"/>
</dbReference>
<keyword evidence="1" id="KW-1133">Transmembrane helix</keyword>
<organism evidence="3 4">
    <name type="scientific">Sphingoaurantiacus capsulatus</name>
    <dbReference type="NCBI Taxonomy" id="1771310"/>
    <lineage>
        <taxon>Bacteria</taxon>
        <taxon>Pseudomonadati</taxon>
        <taxon>Pseudomonadota</taxon>
        <taxon>Alphaproteobacteria</taxon>
        <taxon>Sphingomonadales</taxon>
        <taxon>Sphingosinicellaceae</taxon>
        <taxon>Sphingoaurantiacus</taxon>
    </lineage>
</organism>
<feature type="transmembrane region" description="Helical" evidence="1">
    <location>
        <begin position="134"/>
        <end position="151"/>
    </location>
</feature>
<reference evidence="4" key="1">
    <citation type="journal article" date="2019" name="Int. J. Syst. Evol. Microbiol.">
        <title>The Global Catalogue of Microorganisms (GCM) 10K type strain sequencing project: providing services to taxonomists for standard genome sequencing and annotation.</title>
        <authorList>
            <consortium name="The Broad Institute Genomics Platform"/>
            <consortium name="The Broad Institute Genome Sequencing Center for Infectious Disease"/>
            <person name="Wu L."/>
            <person name="Ma J."/>
        </authorList>
    </citation>
    <scope>NUCLEOTIDE SEQUENCE [LARGE SCALE GENOMIC DNA]</scope>
    <source>
        <strain evidence="4">KCTC 42644</strain>
    </source>
</reference>
<keyword evidence="1" id="KW-0812">Transmembrane</keyword>
<dbReference type="Gene3D" id="2.40.50.1020">
    <property type="entry name" value="LytTr DNA-binding domain"/>
    <property type="match status" value="1"/>
</dbReference>
<feature type="transmembrane region" description="Helical" evidence="1">
    <location>
        <begin position="24"/>
        <end position="44"/>
    </location>
</feature>
<keyword evidence="4" id="KW-1185">Reference proteome</keyword>
<accession>A0ABV7X4I3</accession>
<dbReference type="EMBL" id="JBHRXV010000001">
    <property type="protein sequence ID" value="MFC3711070.1"/>
    <property type="molecule type" value="Genomic_DNA"/>
</dbReference>
<dbReference type="SMART" id="SM00850">
    <property type="entry name" value="LytTR"/>
    <property type="match status" value="1"/>
</dbReference>
<evidence type="ECO:0000259" key="2">
    <source>
        <dbReference type="PROSITE" id="PS50930"/>
    </source>
</evidence>
<feature type="transmembrane region" description="Helical" evidence="1">
    <location>
        <begin position="89"/>
        <end position="114"/>
    </location>
</feature>
<sequence>MAATFSGLRGRTFRLDLDRRDRELLLLVALGLWGVTFALLNLGLFSPAMEFPVERALRRVVTCGAGVAICLAMVPLLQHAMQRPLAQRLLIALAISAAAWALHLGVRLAVFHLYDPLWGPLSLDVVGEALKGGGWMFPVWASLCLLILTEARTRVAVATSAEPPAIWAQQGSRRVRVAVDDLLMVAAERDYVRLHTRRHHYLVRGTLKEFAATLPAGSFMQVHRSAIVRLDAIEAMERAGSVWRLRLGGDLDTLISRTKSRDVRAALAAQPARQGVSGLSF</sequence>
<keyword evidence="1" id="KW-0472">Membrane</keyword>
<dbReference type="PANTHER" id="PTHR37299">
    <property type="entry name" value="TRANSCRIPTIONAL REGULATOR-RELATED"/>
    <property type="match status" value="1"/>
</dbReference>
<comment type="caution">
    <text evidence="3">The sequence shown here is derived from an EMBL/GenBank/DDBJ whole genome shotgun (WGS) entry which is preliminary data.</text>
</comment>
<protein>
    <submittedName>
        <fullName evidence="3">LytTR family DNA-binding domain-containing protein</fullName>
    </submittedName>
</protein>
<dbReference type="InterPro" id="IPR007492">
    <property type="entry name" value="LytTR_DNA-bd_dom"/>
</dbReference>